<feature type="compositionally biased region" description="Polar residues" evidence="1">
    <location>
        <begin position="201"/>
        <end position="211"/>
    </location>
</feature>
<dbReference type="OrthoDB" id="8783239at2759"/>
<feature type="compositionally biased region" description="Low complexity" evidence="1">
    <location>
        <begin position="212"/>
        <end position="228"/>
    </location>
</feature>
<accession>A0A2D0RMW6</accession>
<feature type="chain" id="PRO_5037009554" evidence="2">
    <location>
        <begin position="19"/>
        <end position="254"/>
    </location>
</feature>
<organism evidence="3 4">
    <name type="scientific">Ictalurus punctatus</name>
    <name type="common">Channel catfish</name>
    <name type="synonym">Silurus punctatus</name>
    <dbReference type="NCBI Taxonomy" id="7998"/>
    <lineage>
        <taxon>Eukaryota</taxon>
        <taxon>Metazoa</taxon>
        <taxon>Chordata</taxon>
        <taxon>Craniata</taxon>
        <taxon>Vertebrata</taxon>
        <taxon>Euteleostomi</taxon>
        <taxon>Actinopterygii</taxon>
        <taxon>Neopterygii</taxon>
        <taxon>Teleostei</taxon>
        <taxon>Ostariophysi</taxon>
        <taxon>Siluriformes</taxon>
        <taxon>Ictaluridae</taxon>
        <taxon>Ictalurus</taxon>
    </lineage>
</organism>
<dbReference type="GeneID" id="108269886"/>
<proteinExistence type="predicted"/>
<dbReference type="RefSeq" id="XP_017331496.2">
    <property type="nucleotide sequence ID" value="XM_017476007.3"/>
</dbReference>
<evidence type="ECO:0000313" key="3">
    <source>
        <dbReference type="Proteomes" id="UP000221080"/>
    </source>
</evidence>
<feature type="compositionally biased region" description="Basic and acidic residues" evidence="1">
    <location>
        <begin position="181"/>
        <end position="191"/>
    </location>
</feature>
<keyword evidence="2" id="KW-0732">Signal</keyword>
<dbReference type="KEGG" id="ipu:108269886"/>
<sequence>MLPTVFLLLSVFTVRGSACDELRRETVSNLQDSIKHEEQSGFPSVFPKNYYVQHHFNGSTQCEDSVRKCLSHCGFCFDHSICCVFSAAFLLSDSWKQLLQHIERIHLKHDLIGELIITLDAIWTGGFQETPNTSGFPSVHSSPRALLTITSDVLSKWLTLNCPVGTFSCIFPSPAPLFTGKKEKQEKEHSITDGGPASEYSRCQSANSQLQGPSFSPGPSRPSVNSSPVPKVVSFSFSRFLLPPKNIQNIFVSR</sequence>
<reference evidence="3" key="1">
    <citation type="journal article" date="2016" name="Nat. Commun.">
        <title>The channel catfish genome sequence provides insights into the evolution of scale formation in teleosts.</title>
        <authorList>
            <person name="Liu Z."/>
            <person name="Liu S."/>
            <person name="Yao J."/>
            <person name="Bao L."/>
            <person name="Zhang J."/>
            <person name="Li Y."/>
            <person name="Jiang C."/>
            <person name="Sun L."/>
            <person name="Wang R."/>
            <person name="Zhang Y."/>
            <person name="Zhou T."/>
            <person name="Zeng Q."/>
            <person name="Fu Q."/>
            <person name="Gao S."/>
            <person name="Li N."/>
            <person name="Koren S."/>
            <person name="Jiang Y."/>
            <person name="Zimin A."/>
            <person name="Xu P."/>
            <person name="Phillippy A.M."/>
            <person name="Geng X."/>
            <person name="Song L."/>
            <person name="Sun F."/>
            <person name="Li C."/>
            <person name="Wang X."/>
            <person name="Chen A."/>
            <person name="Jin Y."/>
            <person name="Yuan Z."/>
            <person name="Yang Y."/>
            <person name="Tan S."/>
            <person name="Peatman E."/>
            <person name="Lu J."/>
            <person name="Qin Z."/>
            <person name="Dunham R."/>
            <person name="Li Z."/>
            <person name="Sonstegard T."/>
            <person name="Feng J."/>
            <person name="Danzmann R.G."/>
            <person name="Schroeder S."/>
            <person name="Scheffler B."/>
            <person name="Duke M.V."/>
            <person name="Ballard L."/>
            <person name="Kucuktas H."/>
            <person name="Kaltenboeck L."/>
            <person name="Liu H."/>
            <person name="Armbruster J."/>
            <person name="Xie Y."/>
            <person name="Kirby M.L."/>
            <person name="Tian Y."/>
            <person name="Flanagan M.E."/>
            <person name="Mu W."/>
            <person name="Waldbieser G.C."/>
        </authorList>
    </citation>
    <scope>NUCLEOTIDE SEQUENCE [LARGE SCALE GENOMIC DNA]</scope>
    <source>
        <strain evidence="3">SDA103</strain>
    </source>
</reference>
<feature type="region of interest" description="Disordered" evidence="1">
    <location>
        <begin position="181"/>
        <end position="228"/>
    </location>
</feature>
<keyword evidence="3" id="KW-1185">Reference proteome</keyword>
<feature type="signal peptide" evidence="2">
    <location>
        <begin position="1"/>
        <end position="18"/>
    </location>
</feature>
<dbReference type="STRING" id="7998.ENSIPUP00000012099"/>
<dbReference type="Proteomes" id="UP000221080">
    <property type="component" value="Chromosome 1"/>
</dbReference>
<gene>
    <name evidence="4" type="primary">zgc:174888</name>
</gene>
<name>A0A2D0RMW6_ICTPU</name>
<dbReference type="AlphaFoldDB" id="A0A2D0RMW6"/>
<reference evidence="4" key="2">
    <citation type="submission" date="2025-08" db="UniProtKB">
        <authorList>
            <consortium name="RefSeq"/>
        </authorList>
    </citation>
    <scope>IDENTIFICATION</scope>
    <source>
        <tissue evidence="4">Blood</tissue>
    </source>
</reference>
<evidence type="ECO:0000256" key="2">
    <source>
        <dbReference type="SAM" id="SignalP"/>
    </source>
</evidence>
<evidence type="ECO:0000313" key="4">
    <source>
        <dbReference type="RefSeq" id="XP_017331496.2"/>
    </source>
</evidence>
<protein>
    <submittedName>
        <fullName evidence="4">Uncharacterized protein zgc:174888 isoform X1</fullName>
    </submittedName>
</protein>
<evidence type="ECO:0000256" key="1">
    <source>
        <dbReference type="SAM" id="MobiDB-lite"/>
    </source>
</evidence>